<evidence type="ECO:0000256" key="7">
    <source>
        <dbReference type="SAM" id="Phobius"/>
    </source>
</evidence>
<comment type="similarity">
    <text evidence="2">Belongs to the EVA1 family.</text>
</comment>
<proteinExistence type="inferred from homology"/>
<dbReference type="GO" id="GO:0016020">
    <property type="term" value="C:membrane"/>
    <property type="evidence" value="ECO:0007669"/>
    <property type="project" value="UniProtKB-SubCell"/>
</dbReference>
<keyword evidence="5 7" id="KW-0472">Membrane</keyword>
<reference evidence="9" key="1">
    <citation type="submission" date="2025-08" db="UniProtKB">
        <authorList>
            <consortium name="Ensembl"/>
        </authorList>
    </citation>
    <scope>IDENTIFICATION</scope>
</reference>
<comment type="subcellular location">
    <subcellularLocation>
        <location evidence="1">Membrane</location>
        <topology evidence="1">Single-pass membrane protein</topology>
    </subcellularLocation>
</comment>
<dbReference type="Pfam" id="PF14851">
    <property type="entry name" value="FAM176"/>
    <property type="match status" value="1"/>
</dbReference>
<evidence type="ECO:0000256" key="6">
    <source>
        <dbReference type="SAM" id="MobiDB-lite"/>
    </source>
</evidence>
<dbReference type="InterPro" id="IPR039500">
    <property type="entry name" value="EVA1_dom"/>
</dbReference>
<keyword evidence="4 7" id="KW-1133">Transmembrane helix</keyword>
<sequence>LKKIRNQALKLFLTSNPESLALFFMMGVCLGLFAALCFLVTGITCRRRRLHRRRKPASAAPPSPERRQLRESSEEDEEAAGSGQSNAALHRGVSVEDVFSSEQELEKARRLEERERILREIWRNGQPDVLATGTGTIGRVHYH</sequence>
<evidence type="ECO:0000256" key="2">
    <source>
        <dbReference type="ARBA" id="ARBA00006023"/>
    </source>
</evidence>
<evidence type="ECO:0000256" key="3">
    <source>
        <dbReference type="ARBA" id="ARBA00022692"/>
    </source>
</evidence>
<evidence type="ECO:0000256" key="4">
    <source>
        <dbReference type="ARBA" id="ARBA00022989"/>
    </source>
</evidence>
<organism evidence="9 10">
    <name type="scientific">Neogobius melanostomus</name>
    <name type="common">round goby</name>
    <dbReference type="NCBI Taxonomy" id="47308"/>
    <lineage>
        <taxon>Eukaryota</taxon>
        <taxon>Metazoa</taxon>
        <taxon>Chordata</taxon>
        <taxon>Craniata</taxon>
        <taxon>Vertebrata</taxon>
        <taxon>Euteleostomi</taxon>
        <taxon>Actinopterygii</taxon>
        <taxon>Neopterygii</taxon>
        <taxon>Teleostei</taxon>
        <taxon>Neoteleostei</taxon>
        <taxon>Acanthomorphata</taxon>
        <taxon>Gobiaria</taxon>
        <taxon>Gobiiformes</taxon>
        <taxon>Gobioidei</taxon>
        <taxon>Gobiidae</taxon>
        <taxon>Benthophilinae</taxon>
        <taxon>Neogobiini</taxon>
        <taxon>Neogobius</taxon>
    </lineage>
</organism>
<keyword evidence="3 7" id="KW-0812">Transmembrane</keyword>
<evidence type="ECO:0000313" key="10">
    <source>
        <dbReference type="Proteomes" id="UP000694523"/>
    </source>
</evidence>
<keyword evidence="10" id="KW-1185">Reference proteome</keyword>
<name>A0A8C6TKD7_9GOBI</name>
<feature type="transmembrane region" description="Helical" evidence="7">
    <location>
        <begin position="20"/>
        <end position="45"/>
    </location>
</feature>
<evidence type="ECO:0000313" key="9">
    <source>
        <dbReference type="Ensembl" id="ENSNMLP00000022027.1"/>
    </source>
</evidence>
<evidence type="ECO:0000256" key="1">
    <source>
        <dbReference type="ARBA" id="ARBA00004167"/>
    </source>
</evidence>
<feature type="region of interest" description="Disordered" evidence="6">
    <location>
        <begin position="50"/>
        <end position="105"/>
    </location>
</feature>
<accession>A0A8C6TKD7</accession>
<dbReference type="PANTHER" id="PTHR48422">
    <property type="entry name" value="PROTEIN EVA-1 HOMOLOG B-RELATED"/>
    <property type="match status" value="1"/>
</dbReference>
<evidence type="ECO:0000256" key="5">
    <source>
        <dbReference type="ARBA" id="ARBA00023136"/>
    </source>
</evidence>
<dbReference type="InterPro" id="IPR052461">
    <property type="entry name" value="EVA1_A/B"/>
</dbReference>
<evidence type="ECO:0000259" key="8">
    <source>
        <dbReference type="Pfam" id="PF14851"/>
    </source>
</evidence>
<dbReference type="Ensembl" id="ENSNMLT00000024689.1">
    <property type="protein sequence ID" value="ENSNMLP00000022027.1"/>
    <property type="gene ID" value="ENSNMLG00000014290.1"/>
</dbReference>
<dbReference type="PANTHER" id="PTHR48422:SF2">
    <property type="entry name" value="PROTEIN EVA-1 HOMOLOG B"/>
    <property type="match status" value="1"/>
</dbReference>
<protein>
    <recommendedName>
        <fullName evidence="8">EVA1 domain-containing protein</fullName>
    </recommendedName>
</protein>
<feature type="domain" description="EVA1" evidence="8">
    <location>
        <begin position="12"/>
        <end position="141"/>
    </location>
</feature>
<dbReference type="AlphaFoldDB" id="A0A8C6TKD7"/>
<reference evidence="9" key="2">
    <citation type="submission" date="2025-09" db="UniProtKB">
        <authorList>
            <consortium name="Ensembl"/>
        </authorList>
    </citation>
    <scope>IDENTIFICATION</scope>
</reference>
<dbReference type="Proteomes" id="UP000694523">
    <property type="component" value="Unplaced"/>
</dbReference>